<feature type="region of interest" description="Disordered" evidence="1">
    <location>
        <begin position="81"/>
        <end position="101"/>
    </location>
</feature>
<dbReference type="EMBL" id="BGPR01087120">
    <property type="protein sequence ID" value="GBM05989.1"/>
    <property type="molecule type" value="Genomic_DNA"/>
</dbReference>
<accession>A0A4Y2CPA6</accession>
<reference evidence="2 5" key="1">
    <citation type="journal article" date="2019" name="Sci. Rep.">
        <title>Orb-weaving spider Araneus ventricosus genome elucidates the spidroin gene catalogue.</title>
        <authorList>
            <person name="Kono N."/>
            <person name="Nakamura H."/>
            <person name="Ohtoshi R."/>
            <person name="Moran D.A.P."/>
            <person name="Shinohara A."/>
            <person name="Yoshida Y."/>
            <person name="Fujiwara M."/>
            <person name="Mori M."/>
            <person name="Tomita M."/>
            <person name="Arakawa K."/>
        </authorList>
    </citation>
    <scope>NUCLEOTIDE SEQUENCE [LARGE SCALE GENOMIC DNA]</scope>
</reference>
<proteinExistence type="predicted"/>
<feature type="non-terminal residue" evidence="2">
    <location>
        <position position="1"/>
    </location>
</feature>
<evidence type="ECO:0000313" key="2">
    <source>
        <dbReference type="EMBL" id="GBM05989.1"/>
    </source>
</evidence>
<sequence length="101" mass="11490">HVNTCNPNDSRTACEPFEEIIFTTEQPRTMGNKHTHIEPLIIAYQSSTERPAETLWNAPWFADLTLQVRSWFEGSLHSNTSHRQLRVPLSSPKKPTGFGSL</sequence>
<evidence type="ECO:0000313" key="3">
    <source>
        <dbReference type="EMBL" id="GBM06011.1"/>
    </source>
</evidence>
<protein>
    <submittedName>
        <fullName evidence="2">Uncharacterized protein</fullName>
    </submittedName>
</protein>
<keyword evidence="5" id="KW-1185">Reference proteome</keyword>
<gene>
    <name evidence="3" type="ORF">AVEN_179850_1</name>
    <name evidence="4" type="ORF">AVEN_33414_1</name>
    <name evidence="2" type="ORF">AVEN_57280_1</name>
</gene>
<comment type="caution">
    <text evidence="2">The sequence shown here is derived from an EMBL/GenBank/DDBJ whole genome shotgun (WGS) entry which is preliminary data.</text>
</comment>
<organism evidence="2 5">
    <name type="scientific">Araneus ventricosus</name>
    <name type="common">Orbweaver spider</name>
    <name type="synonym">Epeira ventricosa</name>
    <dbReference type="NCBI Taxonomy" id="182803"/>
    <lineage>
        <taxon>Eukaryota</taxon>
        <taxon>Metazoa</taxon>
        <taxon>Ecdysozoa</taxon>
        <taxon>Arthropoda</taxon>
        <taxon>Chelicerata</taxon>
        <taxon>Arachnida</taxon>
        <taxon>Araneae</taxon>
        <taxon>Araneomorphae</taxon>
        <taxon>Entelegynae</taxon>
        <taxon>Araneoidea</taxon>
        <taxon>Araneidae</taxon>
        <taxon>Araneus</taxon>
    </lineage>
</organism>
<dbReference type="EMBL" id="BGPR01087128">
    <property type="protein sequence ID" value="GBM06011.1"/>
    <property type="molecule type" value="Genomic_DNA"/>
</dbReference>
<evidence type="ECO:0000313" key="4">
    <source>
        <dbReference type="EMBL" id="GBM06081.1"/>
    </source>
</evidence>
<evidence type="ECO:0000256" key="1">
    <source>
        <dbReference type="SAM" id="MobiDB-lite"/>
    </source>
</evidence>
<dbReference type="EMBL" id="BGPR01087144">
    <property type="protein sequence ID" value="GBM06081.1"/>
    <property type="molecule type" value="Genomic_DNA"/>
</dbReference>
<name>A0A4Y2CPA6_ARAVE</name>
<evidence type="ECO:0000313" key="5">
    <source>
        <dbReference type="Proteomes" id="UP000499080"/>
    </source>
</evidence>
<dbReference type="AlphaFoldDB" id="A0A4Y2CPA6"/>
<dbReference type="Proteomes" id="UP000499080">
    <property type="component" value="Unassembled WGS sequence"/>
</dbReference>